<protein>
    <submittedName>
        <fullName evidence="1">Uncharacterized protein</fullName>
    </submittedName>
</protein>
<gene>
    <name evidence="1" type="ORF">LOY88_002746</name>
</gene>
<name>A0ACB8UYC3_9EURO</name>
<evidence type="ECO:0000313" key="1">
    <source>
        <dbReference type="EMBL" id="KAI2388155.1"/>
    </source>
</evidence>
<sequence length="391" mass="44497">MTNGLSSQNAGTVRVRNFSAGGTNGPSHPRLKDDDTKKGNLQYIASYRWQPYPKRFLHRLAWVVDVSTLSFRGCGWDWGNATLPTRVATKSETKAAFKLSMISTGLSYIALDLIKVVMMKDPYFWGITDSPPPPFLIFLGLFASPVTRVYRLLLVCAGIMAALKTFYGYLCILYLGISLFGRPRTRIAIPIEAPWMYRRLFGPCLTSLLEYGLAGGWAFWWHQIFRFGFVSPSNWIFVQLPQFLQTKSVFFVLRLTIAFVLSGTMHACGSYTQIAMTYPISEIFLFFILQIPGILIQRVLAHLVSKAGFKCPMWLKRLGNIAFAFVWMLLTGPLAANDFSRGGAWLFEPVPISPLRGLGFGALNEGWLCWHQRWFRRWEGEKWWQQGIQIV</sequence>
<accession>A0ACB8UYC3</accession>
<proteinExistence type="predicted"/>
<comment type="caution">
    <text evidence="1">The sequence shown here is derived from an EMBL/GenBank/DDBJ whole genome shotgun (WGS) entry which is preliminary data.</text>
</comment>
<dbReference type="EMBL" id="JALBCA010000033">
    <property type="protein sequence ID" value="KAI2388155.1"/>
    <property type="molecule type" value="Genomic_DNA"/>
</dbReference>
<reference evidence="1" key="1">
    <citation type="journal article" date="2022" name="bioRxiv">
        <title>Population genetic analysis of Ophidiomyces ophidiicola, the causative agent of snake fungal disease, indicates recent introductions to the USA.</title>
        <authorList>
            <person name="Ladner J.T."/>
            <person name="Palmer J.M."/>
            <person name="Ettinger C.L."/>
            <person name="Stajich J.E."/>
            <person name="Farrell T.M."/>
            <person name="Glorioso B.M."/>
            <person name="Lawson B."/>
            <person name="Price S.J."/>
            <person name="Stengle A.G."/>
            <person name="Grear D.A."/>
            <person name="Lorch J.M."/>
        </authorList>
    </citation>
    <scope>NUCLEOTIDE SEQUENCE</scope>
    <source>
        <strain evidence="1">NWHC 24266-5</strain>
    </source>
</reference>
<organism evidence="1">
    <name type="scientific">Ophidiomyces ophidiicola</name>
    <dbReference type="NCBI Taxonomy" id="1387563"/>
    <lineage>
        <taxon>Eukaryota</taxon>
        <taxon>Fungi</taxon>
        <taxon>Dikarya</taxon>
        <taxon>Ascomycota</taxon>
        <taxon>Pezizomycotina</taxon>
        <taxon>Eurotiomycetes</taxon>
        <taxon>Eurotiomycetidae</taxon>
        <taxon>Onygenales</taxon>
        <taxon>Onygenaceae</taxon>
        <taxon>Ophidiomyces</taxon>
    </lineage>
</organism>